<dbReference type="InterPro" id="IPR035906">
    <property type="entry name" value="MetI-like_sf"/>
</dbReference>
<dbReference type="Pfam" id="PF00528">
    <property type="entry name" value="BPD_transp_1"/>
    <property type="match status" value="1"/>
</dbReference>
<evidence type="ECO:0000313" key="11">
    <source>
        <dbReference type="EMBL" id="HIX73897.1"/>
    </source>
</evidence>
<dbReference type="GO" id="GO:0005886">
    <property type="term" value="C:plasma membrane"/>
    <property type="evidence" value="ECO:0007669"/>
    <property type="project" value="UniProtKB-SubCell"/>
</dbReference>
<dbReference type="PANTHER" id="PTHR42781">
    <property type="entry name" value="SPERMIDINE/PUTRESCINE IMPORT ATP-BINDING PROTEIN POTA"/>
    <property type="match status" value="1"/>
</dbReference>
<dbReference type="AlphaFoldDB" id="A0A9D1X7E0"/>
<comment type="subcellular location">
    <subcellularLocation>
        <location evidence="1 8">Cell membrane</location>
        <topology evidence="1 8">Multi-pass membrane protein</topology>
    </subcellularLocation>
</comment>
<dbReference type="Gene3D" id="1.10.3720.10">
    <property type="entry name" value="MetI-like"/>
    <property type="match status" value="1"/>
</dbReference>
<dbReference type="PANTHER" id="PTHR42781:SF4">
    <property type="entry name" value="SPERMIDINE_PUTRESCINE IMPORT ATP-BINDING PROTEIN POTA"/>
    <property type="match status" value="1"/>
</dbReference>
<dbReference type="Gene3D" id="3.40.50.300">
    <property type="entry name" value="P-loop containing nucleotide triphosphate hydrolases"/>
    <property type="match status" value="1"/>
</dbReference>
<dbReference type="PROSITE" id="PS50893">
    <property type="entry name" value="ABC_TRANSPORTER_2"/>
    <property type="match status" value="1"/>
</dbReference>
<evidence type="ECO:0000259" key="9">
    <source>
        <dbReference type="PROSITE" id="PS50893"/>
    </source>
</evidence>
<feature type="domain" description="ABC transporter" evidence="9">
    <location>
        <begin position="244"/>
        <end position="452"/>
    </location>
</feature>
<organism evidence="11 12">
    <name type="scientific">Candidatus Parabacteroides intestinipullorum</name>
    <dbReference type="NCBI Taxonomy" id="2838723"/>
    <lineage>
        <taxon>Bacteria</taxon>
        <taxon>Pseudomonadati</taxon>
        <taxon>Bacteroidota</taxon>
        <taxon>Bacteroidia</taxon>
        <taxon>Bacteroidales</taxon>
        <taxon>Tannerellaceae</taxon>
        <taxon>Parabacteroides</taxon>
    </lineage>
</organism>
<evidence type="ECO:0000256" key="4">
    <source>
        <dbReference type="ARBA" id="ARBA00022741"/>
    </source>
</evidence>
<sequence length="453" mass="49999">MRTKGLMFLSAAILLAAWEALARHVGQPELVPTIGRLAQAFMDAFLSAGFYQSLLATIGRGFLGLLISFIAALAIAPAMARSANVEALLRPLIGAMRAVPVISFILLALIFLNPESIPLLIAFLTMFPLLTENLSKGIRQLNPDLSEMARLFRLTRRDRLAQVIYPQIKPYLFSGLASAAGFGWRAIIMGEVLSQCLWGIGSEMKRAQNYIEVPDLIVWTLVAILLSLAADRLITRLAVYRIPIHFRRTARPFPTCPSEPVEIHDLSYHYGVSHFSIRLEPTTVYGLSAPSGTGKTTLLRLLCGTLRPTGGSIHPRPAAPIALVAQEPLLLPHLTALENVALPLASFLDRPTAIRIAQELLGEMELAGLESHRPTALSYGQQQRIAIARALAFPAPLLLMDEPFKGLDEALRQRVIQHIRERQANERRLILFTSHDAEELRLMADQVISMKGR</sequence>
<dbReference type="InterPro" id="IPR050093">
    <property type="entry name" value="ABC_SmlMolc_Importer"/>
</dbReference>
<dbReference type="GO" id="GO:0005524">
    <property type="term" value="F:ATP binding"/>
    <property type="evidence" value="ECO:0007669"/>
    <property type="project" value="UniProtKB-KW"/>
</dbReference>
<dbReference type="SMART" id="SM00382">
    <property type="entry name" value="AAA"/>
    <property type="match status" value="1"/>
</dbReference>
<evidence type="ECO:0000256" key="6">
    <source>
        <dbReference type="ARBA" id="ARBA00022989"/>
    </source>
</evidence>
<evidence type="ECO:0000256" key="8">
    <source>
        <dbReference type="RuleBase" id="RU363032"/>
    </source>
</evidence>
<keyword evidence="6 8" id="KW-1133">Transmembrane helix</keyword>
<dbReference type="Proteomes" id="UP000886740">
    <property type="component" value="Unassembled WGS sequence"/>
</dbReference>
<dbReference type="PROSITE" id="PS00211">
    <property type="entry name" value="ABC_TRANSPORTER_1"/>
    <property type="match status" value="1"/>
</dbReference>
<feature type="domain" description="ABC transmembrane type-1" evidence="10">
    <location>
        <begin position="50"/>
        <end position="234"/>
    </location>
</feature>
<keyword evidence="4" id="KW-0547">Nucleotide-binding</keyword>
<gene>
    <name evidence="11" type="ORF">H9977_02465</name>
</gene>
<protein>
    <submittedName>
        <fullName evidence="11">ATP-binding cassette domain-containing protein</fullName>
    </submittedName>
</protein>
<keyword evidence="5 11" id="KW-0067">ATP-binding</keyword>
<keyword evidence="7 8" id="KW-0472">Membrane</keyword>
<evidence type="ECO:0000313" key="12">
    <source>
        <dbReference type="Proteomes" id="UP000886740"/>
    </source>
</evidence>
<proteinExistence type="inferred from homology"/>
<dbReference type="GO" id="GO:0055085">
    <property type="term" value="P:transmembrane transport"/>
    <property type="evidence" value="ECO:0007669"/>
    <property type="project" value="InterPro"/>
</dbReference>
<evidence type="ECO:0000256" key="2">
    <source>
        <dbReference type="ARBA" id="ARBA00022448"/>
    </source>
</evidence>
<dbReference type="InterPro" id="IPR003593">
    <property type="entry name" value="AAA+_ATPase"/>
</dbReference>
<evidence type="ECO:0000256" key="7">
    <source>
        <dbReference type="ARBA" id="ARBA00023136"/>
    </source>
</evidence>
<reference evidence="11" key="2">
    <citation type="submission" date="2021-04" db="EMBL/GenBank/DDBJ databases">
        <authorList>
            <person name="Gilroy R."/>
        </authorList>
    </citation>
    <scope>NUCLEOTIDE SEQUENCE</scope>
    <source>
        <strain evidence="11">ChiGjej6B6-14162</strain>
    </source>
</reference>
<evidence type="ECO:0000256" key="3">
    <source>
        <dbReference type="ARBA" id="ARBA00022692"/>
    </source>
</evidence>
<dbReference type="GO" id="GO:0016887">
    <property type="term" value="F:ATP hydrolysis activity"/>
    <property type="evidence" value="ECO:0007669"/>
    <property type="project" value="InterPro"/>
</dbReference>
<keyword evidence="2 8" id="KW-0813">Transport</keyword>
<evidence type="ECO:0000259" key="10">
    <source>
        <dbReference type="PROSITE" id="PS50928"/>
    </source>
</evidence>
<comment type="similarity">
    <text evidence="8">Belongs to the binding-protein-dependent transport system permease family.</text>
</comment>
<dbReference type="InterPro" id="IPR027417">
    <property type="entry name" value="P-loop_NTPase"/>
</dbReference>
<dbReference type="InterPro" id="IPR017871">
    <property type="entry name" value="ABC_transporter-like_CS"/>
</dbReference>
<evidence type="ECO:0000256" key="5">
    <source>
        <dbReference type="ARBA" id="ARBA00022840"/>
    </source>
</evidence>
<dbReference type="SUPFAM" id="SSF161098">
    <property type="entry name" value="MetI-like"/>
    <property type="match status" value="1"/>
</dbReference>
<dbReference type="CDD" id="cd06261">
    <property type="entry name" value="TM_PBP2"/>
    <property type="match status" value="1"/>
</dbReference>
<dbReference type="Pfam" id="PF00005">
    <property type="entry name" value="ABC_tran"/>
    <property type="match status" value="1"/>
</dbReference>
<comment type="caution">
    <text evidence="11">The sequence shown here is derived from an EMBL/GenBank/DDBJ whole genome shotgun (WGS) entry which is preliminary data.</text>
</comment>
<evidence type="ECO:0000256" key="1">
    <source>
        <dbReference type="ARBA" id="ARBA00004651"/>
    </source>
</evidence>
<feature type="transmembrane region" description="Helical" evidence="8">
    <location>
        <begin position="92"/>
        <end position="111"/>
    </location>
</feature>
<accession>A0A9D1X7E0</accession>
<dbReference type="InterPro" id="IPR000515">
    <property type="entry name" value="MetI-like"/>
</dbReference>
<dbReference type="InterPro" id="IPR003439">
    <property type="entry name" value="ABC_transporter-like_ATP-bd"/>
</dbReference>
<dbReference type="SUPFAM" id="SSF52540">
    <property type="entry name" value="P-loop containing nucleoside triphosphate hydrolases"/>
    <property type="match status" value="1"/>
</dbReference>
<name>A0A9D1X7E0_9BACT</name>
<reference evidence="11" key="1">
    <citation type="journal article" date="2021" name="PeerJ">
        <title>Extensive microbial diversity within the chicken gut microbiome revealed by metagenomics and culture.</title>
        <authorList>
            <person name="Gilroy R."/>
            <person name="Ravi A."/>
            <person name="Getino M."/>
            <person name="Pursley I."/>
            <person name="Horton D.L."/>
            <person name="Alikhan N.F."/>
            <person name="Baker D."/>
            <person name="Gharbi K."/>
            <person name="Hall N."/>
            <person name="Watson M."/>
            <person name="Adriaenssens E.M."/>
            <person name="Foster-Nyarko E."/>
            <person name="Jarju S."/>
            <person name="Secka A."/>
            <person name="Antonio M."/>
            <person name="Oren A."/>
            <person name="Chaudhuri R.R."/>
            <person name="La Ragione R."/>
            <person name="Hildebrand F."/>
            <person name="Pallen M.J."/>
        </authorList>
    </citation>
    <scope>NUCLEOTIDE SEQUENCE</scope>
    <source>
        <strain evidence="11">ChiGjej6B6-14162</strain>
    </source>
</reference>
<feature type="transmembrane region" description="Helical" evidence="8">
    <location>
        <begin position="61"/>
        <end position="80"/>
    </location>
</feature>
<keyword evidence="3 8" id="KW-0812">Transmembrane</keyword>
<dbReference type="PROSITE" id="PS50928">
    <property type="entry name" value="ABC_TM1"/>
    <property type="match status" value="1"/>
</dbReference>
<dbReference type="EMBL" id="DXEL01000023">
    <property type="protein sequence ID" value="HIX73897.1"/>
    <property type="molecule type" value="Genomic_DNA"/>
</dbReference>